<feature type="compositionally biased region" description="Low complexity" evidence="1">
    <location>
        <begin position="184"/>
        <end position="215"/>
    </location>
</feature>
<feature type="compositionally biased region" description="Basic and acidic residues" evidence="1">
    <location>
        <begin position="147"/>
        <end position="183"/>
    </location>
</feature>
<feature type="compositionally biased region" description="Basic and acidic residues" evidence="1">
    <location>
        <begin position="248"/>
        <end position="277"/>
    </location>
</feature>
<feature type="compositionally biased region" description="Low complexity" evidence="1">
    <location>
        <begin position="323"/>
        <end position="333"/>
    </location>
</feature>
<gene>
    <name evidence="2" type="ORF">GA0070616_1936</name>
</gene>
<dbReference type="STRING" id="145857.GA0070616_1936"/>
<keyword evidence="3" id="KW-1185">Reference proteome</keyword>
<feature type="compositionally biased region" description="Low complexity" evidence="1">
    <location>
        <begin position="107"/>
        <end position="116"/>
    </location>
</feature>
<protein>
    <submittedName>
        <fullName evidence="2">Uncharacterized protein</fullName>
    </submittedName>
</protein>
<name>A0A1C6RSX4_9ACTN</name>
<evidence type="ECO:0000313" key="3">
    <source>
        <dbReference type="Proteomes" id="UP000199699"/>
    </source>
</evidence>
<dbReference type="Proteomes" id="UP000199699">
    <property type="component" value="Unassembled WGS sequence"/>
</dbReference>
<feature type="compositionally biased region" description="Basic residues" evidence="1">
    <location>
        <begin position="292"/>
        <end position="301"/>
    </location>
</feature>
<organism evidence="2 3">
    <name type="scientific">Micromonospora nigra</name>
    <dbReference type="NCBI Taxonomy" id="145857"/>
    <lineage>
        <taxon>Bacteria</taxon>
        <taxon>Bacillati</taxon>
        <taxon>Actinomycetota</taxon>
        <taxon>Actinomycetes</taxon>
        <taxon>Micromonosporales</taxon>
        <taxon>Micromonosporaceae</taxon>
        <taxon>Micromonospora</taxon>
    </lineage>
</organism>
<reference evidence="2 3" key="1">
    <citation type="submission" date="2016-06" db="EMBL/GenBank/DDBJ databases">
        <authorList>
            <person name="Kjaerup R.B."/>
            <person name="Dalgaard T.S."/>
            <person name="Juul-Madsen H.R."/>
        </authorList>
    </citation>
    <scope>NUCLEOTIDE SEQUENCE [LARGE SCALE GENOMIC DNA]</scope>
    <source>
        <strain evidence="2 3">DSM 43818</strain>
    </source>
</reference>
<feature type="compositionally biased region" description="Basic and acidic residues" evidence="1">
    <location>
        <begin position="37"/>
        <end position="75"/>
    </location>
</feature>
<evidence type="ECO:0000256" key="1">
    <source>
        <dbReference type="SAM" id="MobiDB-lite"/>
    </source>
</evidence>
<accession>A0A1C6RSX4</accession>
<dbReference type="EMBL" id="FMHT01000003">
    <property type="protein sequence ID" value="SCL20260.1"/>
    <property type="molecule type" value="Genomic_DNA"/>
</dbReference>
<feature type="compositionally biased region" description="Basic and acidic residues" evidence="1">
    <location>
        <begin position="117"/>
        <end position="128"/>
    </location>
</feature>
<evidence type="ECO:0000313" key="2">
    <source>
        <dbReference type="EMBL" id="SCL20260.1"/>
    </source>
</evidence>
<feature type="compositionally biased region" description="Basic and acidic residues" evidence="1">
    <location>
        <begin position="93"/>
        <end position="106"/>
    </location>
</feature>
<dbReference type="AlphaFoldDB" id="A0A1C6RSX4"/>
<sequence length="342" mass="37342">MVEVDVEDAAEHRAPPGAGAAEHHHHQQRQGQLATGDVRRGATDDQAVDHPTRRRETAGQGERHQLEAVRVEPQHPDPPFVVAQPRQHPPGRRAADPVHDEHHHDQVGQGQPVQVDRVGHPDQARRQPGDVQRQALLAAGQPAEVTGHQDRPDLGEGQRDHGEGDADRTQRHRPEQPGEDRPAGDGQQRRLPQGQPGPGDQDVGAVHPGGEVESVPEGEHAGATEQQVVPGGQATEDQAHGEQLQGARRVERPLEDARQVQRRVRQDQRHRQRDQRQEGAQPAPRPAVRRQFPGHRRRGRRALGTLDLGHAVATFPAMPCGRSSSTTASSATTQMSPSPEVP</sequence>
<proteinExistence type="predicted"/>
<feature type="region of interest" description="Disordered" evidence="1">
    <location>
        <begin position="1"/>
        <end position="342"/>
    </location>
</feature>